<comment type="caution">
    <text evidence="1">The sequence shown here is derived from an EMBL/GenBank/DDBJ whole genome shotgun (WGS) entry which is preliminary data.</text>
</comment>
<dbReference type="AlphaFoldDB" id="A0A370X581"/>
<dbReference type="EMBL" id="QRBF01000004">
    <property type="protein sequence ID" value="RDS83401.1"/>
    <property type="molecule type" value="Genomic_DNA"/>
</dbReference>
<reference evidence="1 2" key="1">
    <citation type="submission" date="2018-07" db="EMBL/GenBank/DDBJ databases">
        <title>Dyella monticola sp. nov. and Dyella psychrodurans sp. nov. isolated from monsoon evergreen broad-leaved forest soil of Dinghu Mountain, China.</title>
        <authorList>
            <person name="Gao Z."/>
            <person name="Qiu L."/>
        </authorList>
    </citation>
    <scope>NUCLEOTIDE SEQUENCE [LARGE SCALE GENOMIC DNA]</scope>
    <source>
        <strain evidence="1 2">4MSK11</strain>
    </source>
</reference>
<organism evidence="1 2">
    <name type="scientific">Dyella psychrodurans</name>
    <dbReference type="NCBI Taxonomy" id="1927960"/>
    <lineage>
        <taxon>Bacteria</taxon>
        <taxon>Pseudomonadati</taxon>
        <taxon>Pseudomonadota</taxon>
        <taxon>Gammaproteobacteria</taxon>
        <taxon>Lysobacterales</taxon>
        <taxon>Rhodanobacteraceae</taxon>
        <taxon>Dyella</taxon>
    </lineage>
</organism>
<evidence type="ECO:0008006" key="3">
    <source>
        <dbReference type="Google" id="ProtNLM"/>
    </source>
</evidence>
<dbReference type="Gene3D" id="2.60.120.620">
    <property type="entry name" value="q2cbj1_9rhob like domain"/>
    <property type="match status" value="1"/>
</dbReference>
<sequence length="345" mass="38408">MMLEQDSIESNLILARTHMQRGHFTDAIALLRRCNRQNRHVLYEQLLAQCQYEIYVAEPPRASNVLPWPEQIDDVFAGASGLPEIRADQLNARTLAAGIQYHGALIVRGLLTESKASEMAAGVRRTLDSCGEWHQKGQPAFESPWYWRLPLSEECELAQARFWVEGACGVWTVDSPRMLFDLTETLGQVGVIDAIAGYFGERPLLSVGKSTLRCVPSTIRVADWHQDGAFMGGDIRSVNVWLSLSHCGEDASGLEVLPRRLPRVLPTGTHGANFEWSVGPGMVELAGEGMSTVSPVFAPGDAMLFDHYFLHRTGIPEAIAKDRYAIESWFFAPSAYPQQQLPLWL</sequence>
<evidence type="ECO:0000313" key="2">
    <source>
        <dbReference type="Proteomes" id="UP000255334"/>
    </source>
</evidence>
<accession>A0A370X581</accession>
<keyword evidence="2" id="KW-1185">Reference proteome</keyword>
<protein>
    <recommendedName>
        <fullName evidence="3">Phytanoyl-CoA dioxygenase</fullName>
    </recommendedName>
</protein>
<name>A0A370X581_9GAMM</name>
<evidence type="ECO:0000313" key="1">
    <source>
        <dbReference type="EMBL" id="RDS83401.1"/>
    </source>
</evidence>
<gene>
    <name evidence="1" type="ORF">DWU99_12800</name>
</gene>
<proteinExistence type="predicted"/>
<dbReference type="SUPFAM" id="SSF51197">
    <property type="entry name" value="Clavaminate synthase-like"/>
    <property type="match status" value="1"/>
</dbReference>
<dbReference type="Proteomes" id="UP000255334">
    <property type="component" value="Unassembled WGS sequence"/>
</dbReference>